<keyword evidence="2" id="KW-1185">Reference proteome</keyword>
<dbReference type="PANTHER" id="PTHR22954:SF3">
    <property type="entry name" value="PROTEIN CBG08539"/>
    <property type="match status" value="1"/>
</dbReference>
<dbReference type="PANTHER" id="PTHR22954">
    <property type="entry name" value="RETROVIRAL PROTEASE-RELATED"/>
    <property type="match status" value="1"/>
</dbReference>
<comment type="caution">
    <text evidence="1">The sequence shown here is derived from an EMBL/GenBank/DDBJ whole genome shotgun (WGS) entry which is preliminary data.</text>
</comment>
<dbReference type="OrthoDB" id="5984724at2759"/>
<sequence>MTSETEITTLNRKRGNIKSQITKLANALVDKTEHSIPKLQAQLDIVSRLQEKFELLKNDYYKITNTTECADVEFLLDSVEDDLLNLEASLKTSINQLKCNVQSVSLSNQSKGAPIKLPKIPLPTFCGRFEEWNLFKTQFNDLINENSQLSDNEKLHYLRGSLKGEAKIIETADDDFSSLFKALEQRDVEVMWAGLT</sequence>
<proteinExistence type="predicted"/>
<organism evidence="1 2">
    <name type="scientific">Araneus ventricosus</name>
    <name type="common">Orbweaver spider</name>
    <name type="synonym">Epeira ventricosa</name>
    <dbReference type="NCBI Taxonomy" id="182803"/>
    <lineage>
        <taxon>Eukaryota</taxon>
        <taxon>Metazoa</taxon>
        <taxon>Ecdysozoa</taxon>
        <taxon>Arthropoda</taxon>
        <taxon>Chelicerata</taxon>
        <taxon>Arachnida</taxon>
        <taxon>Araneae</taxon>
        <taxon>Araneomorphae</taxon>
        <taxon>Entelegynae</taxon>
        <taxon>Araneoidea</taxon>
        <taxon>Araneidae</taxon>
        <taxon>Araneus</taxon>
    </lineage>
</organism>
<protein>
    <submittedName>
        <fullName evidence="1">Uncharacterized protein</fullName>
    </submittedName>
</protein>
<name>A0A4Y2F7R4_ARAVE</name>
<gene>
    <name evidence="1" type="ORF">AVEN_4212_1</name>
</gene>
<accession>A0A4Y2F7R4</accession>
<evidence type="ECO:0000313" key="1">
    <source>
        <dbReference type="EMBL" id="GBM37550.1"/>
    </source>
</evidence>
<reference evidence="1 2" key="1">
    <citation type="journal article" date="2019" name="Sci. Rep.">
        <title>Orb-weaving spider Araneus ventricosus genome elucidates the spidroin gene catalogue.</title>
        <authorList>
            <person name="Kono N."/>
            <person name="Nakamura H."/>
            <person name="Ohtoshi R."/>
            <person name="Moran D.A.P."/>
            <person name="Shinohara A."/>
            <person name="Yoshida Y."/>
            <person name="Fujiwara M."/>
            <person name="Mori M."/>
            <person name="Tomita M."/>
            <person name="Arakawa K."/>
        </authorList>
    </citation>
    <scope>NUCLEOTIDE SEQUENCE [LARGE SCALE GENOMIC DNA]</scope>
</reference>
<dbReference type="EMBL" id="BGPR01000843">
    <property type="protein sequence ID" value="GBM37550.1"/>
    <property type="molecule type" value="Genomic_DNA"/>
</dbReference>
<dbReference type="Proteomes" id="UP000499080">
    <property type="component" value="Unassembled WGS sequence"/>
</dbReference>
<evidence type="ECO:0000313" key="2">
    <source>
        <dbReference type="Proteomes" id="UP000499080"/>
    </source>
</evidence>
<dbReference type="InterPro" id="IPR005312">
    <property type="entry name" value="DUF1759"/>
</dbReference>
<dbReference type="AlphaFoldDB" id="A0A4Y2F7R4"/>
<dbReference type="Pfam" id="PF03564">
    <property type="entry name" value="DUF1759"/>
    <property type="match status" value="1"/>
</dbReference>